<evidence type="ECO:0000256" key="2">
    <source>
        <dbReference type="ARBA" id="ARBA00022723"/>
    </source>
</evidence>
<feature type="domain" description="DDE Tnp4" evidence="4">
    <location>
        <begin position="51"/>
        <end position="118"/>
    </location>
</feature>
<reference evidence="5" key="1">
    <citation type="submission" date="2013-04" db="EMBL/GenBank/DDBJ databases">
        <authorList>
            <person name="Qu J."/>
            <person name="Murali S.C."/>
            <person name="Bandaranaike D."/>
            <person name="Bellair M."/>
            <person name="Blankenburg K."/>
            <person name="Chao H."/>
            <person name="Dinh H."/>
            <person name="Doddapaneni H."/>
            <person name="Downs B."/>
            <person name="Dugan-Rocha S."/>
            <person name="Elkadiri S."/>
            <person name="Gnanaolivu R.D."/>
            <person name="Hernandez B."/>
            <person name="Javaid M."/>
            <person name="Jayaseelan J.C."/>
            <person name="Lee S."/>
            <person name="Li M."/>
            <person name="Ming W."/>
            <person name="Munidasa M."/>
            <person name="Muniz J."/>
            <person name="Nguyen L."/>
            <person name="Ongeri F."/>
            <person name="Osuji N."/>
            <person name="Pu L.-L."/>
            <person name="Puazo M."/>
            <person name="Qu C."/>
            <person name="Quiroz J."/>
            <person name="Raj R."/>
            <person name="Weissenberger G."/>
            <person name="Xin Y."/>
            <person name="Zou X."/>
            <person name="Han Y."/>
            <person name="Richards S."/>
            <person name="Worley K."/>
            <person name="Muzny D."/>
            <person name="Gibbs R."/>
        </authorList>
    </citation>
    <scope>NUCLEOTIDE SEQUENCE</scope>
    <source>
        <strain evidence="5">Sampled in the wild</strain>
    </source>
</reference>
<dbReference type="GO" id="GO:0046872">
    <property type="term" value="F:metal ion binding"/>
    <property type="evidence" value="ECO:0007669"/>
    <property type="project" value="UniProtKB-KW"/>
</dbReference>
<keyword evidence="3" id="KW-0732">Signal</keyword>
<evidence type="ECO:0000256" key="1">
    <source>
        <dbReference type="ARBA" id="ARBA00001968"/>
    </source>
</evidence>
<protein>
    <recommendedName>
        <fullName evidence="4">DDE Tnp4 domain-containing protein</fullName>
    </recommendedName>
</protein>
<comment type="caution">
    <text evidence="5">The sequence shown here is derived from an EMBL/GenBank/DDBJ whole genome shotgun (WGS) entry which is preliminary data.</text>
</comment>
<dbReference type="OrthoDB" id="8193319at2759"/>
<organism evidence="5 6">
    <name type="scientific">Ladona fulva</name>
    <name type="common">Scarce chaser dragonfly</name>
    <name type="synonym">Libellula fulva</name>
    <dbReference type="NCBI Taxonomy" id="123851"/>
    <lineage>
        <taxon>Eukaryota</taxon>
        <taxon>Metazoa</taxon>
        <taxon>Ecdysozoa</taxon>
        <taxon>Arthropoda</taxon>
        <taxon>Hexapoda</taxon>
        <taxon>Insecta</taxon>
        <taxon>Pterygota</taxon>
        <taxon>Palaeoptera</taxon>
        <taxon>Odonata</taxon>
        <taxon>Epiprocta</taxon>
        <taxon>Anisoptera</taxon>
        <taxon>Libelluloidea</taxon>
        <taxon>Libellulidae</taxon>
        <taxon>Ladona</taxon>
    </lineage>
</organism>
<evidence type="ECO:0000313" key="5">
    <source>
        <dbReference type="EMBL" id="KAG8233052.1"/>
    </source>
</evidence>
<dbReference type="AlphaFoldDB" id="A0A8K0KEL9"/>
<sequence>MSYMQMLVARVAFLMVVFFNIHHCIKNTTTNECCSCPMLKLPSREKLVPFVFVADVAFALSENIMKPYPGHKPGSSSPERVFNYRLSRARRIIENVFGIMSAKFKIFLKSISLHPDEVETVKMLNRRVFTLPLVHLIQMIPTITLSPDHREKKLDSNALMSLQTIPRKAVSEVQQIPDEFREYFMSDEGTVSWQYSYS</sequence>
<dbReference type="InterPro" id="IPR027806">
    <property type="entry name" value="HARBI1_dom"/>
</dbReference>
<dbReference type="Proteomes" id="UP000792457">
    <property type="component" value="Unassembled WGS sequence"/>
</dbReference>
<feature type="signal peptide" evidence="3">
    <location>
        <begin position="1"/>
        <end position="24"/>
    </location>
</feature>
<proteinExistence type="predicted"/>
<feature type="chain" id="PRO_5035480585" description="DDE Tnp4 domain-containing protein" evidence="3">
    <location>
        <begin position="25"/>
        <end position="198"/>
    </location>
</feature>
<gene>
    <name evidence="5" type="ORF">J437_LFUL004273</name>
</gene>
<evidence type="ECO:0000259" key="4">
    <source>
        <dbReference type="Pfam" id="PF13359"/>
    </source>
</evidence>
<reference evidence="5" key="2">
    <citation type="submission" date="2017-10" db="EMBL/GenBank/DDBJ databases">
        <title>Ladona fulva Genome sequencing and assembly.</title>
        <authorList>
            <person name="Murali S."/>
            <person name="Richards S."/>
            <person name="Bandaranaike D."/>
            <person name="Bellair M."/>
            <person name="Blankenburg K."/>
            <person name="Chao H."/>
            <person name="Dinh H."/>
            <person name="Doddapaneni H."/>
            <person name="Dugan-Rocha S."/>
            <person name="Elkadiri S."/>
            <person name="Gnanaolivu R."/>
            <person name="Hernandez B."/>
            <person name="Skinner E."/>
            <person name="Javaid M."/>
            <person name="Lee S."/>
            <person name="Li M."/>
            <person name="Ming W."/>
            <person name="Munidasa M."/>
            <person name="Muniz J."/>
            <person name="Nguyen L."/>
            <person name="Hughes D."/>
            <person name="Osuji N."/>
            <person name="Pu L.-L."/>
            <person name="Puazo M."/>
            <person name="Qu C."/>
            <person name="Quiroz J."/>
            <person name="Raj R."/>
            <person name="Weissenberger G."/>
            <person name="Xin Y."/>
            <person name="Zou X."/>
            <person name="Han Y."/>
            <person name="Worley K."/>
            <person name="Muzny D."/>
            <person name="Gibbs R."/>
        </authorList>
    </citation>
    <scope>NUCLEOTIDE SEQUENCE</scope>
    <source>
        <strain evidence="5">Sampled in the wild</strain>
    </source>
</reference>
<dbReference type="EMBL" id="KZ308684">
    <property type="protein sequence ID" value="KAG8233052.1"/>
    <property type="molecule type" value="Genomic_DNA"/>
</dbReference>
<comment type="cofactor">
    <cofactor evidence="1">
        <name>a divalent metal cation</name>
        <dbReference type="ChEBI" id="CHEBI:60240"/>
    </cofactor>
</comment>
<evidence type="ECO:0000313" key="6">
    <source>
        <dbReference type="Proteomes" id="UP000792457"/>
    </source>
</evidence>
<evidence type="ECO:0000256" key="3">
    <source>
        <dbReference type="SAM" id="SignalP"/>
    </source>
</evidence>
<dbReference type="Pfam" id="PF13359">
    <property type="entry name" value="DDE_Tnp_4"/>
    <property type="match status" value="1"/>
</dbReference>
<keyword evidence="6" id="KW-1185">Reference proteome</keyword>
<name>A0A8K0KEL9_LADFU</name>
<keyword evidence="2" id="KW-0479">Metal-binding</keyword>
<accession>A0A8K0KEL9</accession>